<dbReference type="SUPFAM" id="SSF52499">
    <property type="entry name" value="Isochorismatase-like hydrolases"/>
    <property type="match status" value="1"/>
</dbReference>
<dbReference type="InterPro" id="IPR050272">
    <property type="entry name" value="Isochorismatase-like_hydrls"/>
</dbReference>
<reference evidence="3" key="1">
    <citation type="journal article" date="2023" name="Comput. Struct. Biotechnol. J.">
        <title>Discovery of a novel marine Bacteroidetes with a rich repertoire of carbohydrate-active enzymes.</title>
        <authorList>
            <person name="Chen B."/>
            <person name="Liu G."/>
            <person name="Chen Q."/>
            <person name="Wang H."/>
            <person name="Liu L."/>
            <person name="Tang K."/>
        </authorList>
    </citation>
    <scope>NUCLEOTIDE SEQUENCE</scope>
    <source>
        <strain evidence="3">TK19036</strain>
    </source>
</reference>
<reference evidence="3" key="2">
    <citation type="journal article" date="2024" name="Antonie Van Leeuwenhoek">
        <title>Roseihalotalea indica gen. nov., sp. nov., a halophilic Bacteroidetes from mesopelagic Southwest Indian Ocean with higher carbohydrate metabolic potential.</title>
        <authorList>
            <person name="Chen B."/>
            <person name="Zhang M."/>
            <person name="Lin D."/>
            <person name="Ye J."/>
            <person name="Tang K."/>
        </authorList>
    </citation>
    <scope>NUCLEOTIDE SEQUENCE</scope>
    <source>
        <strain evidence="3">TK19036</strain>
    </source>
</reference>
<accession>A0AA49JGK6</accession>
<evidence type="ECO:0000256" key="1">
    <source>
        <dbReference type="ARBA" id="ARBA00022801"/>
    </source>
</evidence>
<dbReference type="GO" id="GO:0016787">
    <property type="term" value="F:hydrolase activity"/>
    <property type="evidence" value="ECO:0007669"/>
    <property type="project" value="UniProtKB-KW"/>
</dbReference>
<dbReference type="PANTHER" id="PTHR43540:SF1">
    <property type="entry name" value="ISOCHORISMATASE HYDROLASE"/>
    <property type="match status" value="1"/>
</dbReference>
<dbReference type="PANTHER" id="PTHR43540">
    <property type="entry name" value="PEROXYUREIDOACRYLATE/UREIDOACRYLATE AMIDOHYDROLASE-RELATED"/>
    <property type="match status" value="1"/>
</dbReference>
<dbReference type="Gene3D" id="3.40.50.850">
    <property type="entry name" value="Isochorismatase-like"/>
    <property type="match status" value="1"/>
</dbReference>
<protein>
    <submittedName>
        <fullName evidence="3">Cysteine hydrolase family protein</fullName>
    </submittedName>
</protein>
<name>A0AA49JGK6_9BACT</name>
<dbReference type="AlphaFoldDB" id="A0AA49JGK6"/>
<sequence length="188" mass="20704">MNLQDKPALLLIDIQKGLDQLAYYGGHRNNPNAEDNMGRLLRFWRDNNLPLFHIKHNSTNAESPLAKGKPGNDIKDVVKPLAHETVIEKSVNSAFIGTNLQQQLDAQGIKTLVIVGLTTEHCVSTTTRMAGNLGYETFLVSDATVAFDKIGPDGKKFSAEIIHETTLASLHQEFATVLETGDLLKQLQ</sequence>
<evidence type="ECO:0000313" key="3">
    <source>
        <dbReference type="EMBL" id="WKN37434.1"/>
    </source>
</evidence>
<dbReference type="CDD" id="cd01014">
    <property type="entry name" value="nicotinamidase_related"/>
    <property type="match status" value="1"/>
</dbReference>
<dbReference type="EMBL" id="CP120682">
    <property type="protein sequence ID" value="WKN37434.1"/>
    <property type="molecule type" value="Genomic_DNA"/>
</dbReference>
<keyword evidence="1 3" id="KW-0378">Hydrolase</keyword>
<gene>
    <name evidence="3" type="ORF">K4G66_01760</name>
</gene>
<dbReference type="Pfam" id="PF00857">
    <property type="entry name" value="Isochorismatase"/>
    <property type="match status" value="1"/>
</dbReference>
<evidence type="ECO:0000259" key="2">
    <source>
        <dbReference type="Pfam" id="PF00857"/>
    </source>
</evidence>
<dbReference type="InterPro" id="IPR036380">
    <property type="entry name" value="Isochorismatase-like_sf"/>
</dbReference>
<feature type="domain" description="Isochorismatase-like" evidence="2">
    <location>
        <begin position="8"/>
        <end position="180"/>
    </location>
</feature>
<proteinExistence type="predicted"/>
<organism evidence="3">
    <name type="scientific">Roseihalotalea indica</name>
    <dbReference type="NCBI Taxonomy" id="2867963"/>
    <lineage>
        <taxon>Bacteria</taxon>
        <taxon>Pseudomonadati</taxon>
        <taxon>Bacteroidota</taxon>
        <taxon>Cytophagia</taxon>
        <taxon>Cytophagales</taxon>
        <taxon>Catalimonadaceae</taxon>
        <taxon>Roseihalotalea</taxon>
    </lineage>
</organism>
<dbReference type="InterPro" id="IPR000868">
    <property type="entry name" value="Isochorismatase-like_dom"/>
</dbReference>